<evidence type="ECO:0000313" key="4">
    <source>
        <dbReference type="EMBL" id="GLS04382.1"/>
    </source>
</evidence>
<accession>A0ABQ6BSN3</accession>
<dbReference type="InterPro" id="IPR052894">
    <property type="entry name" value="AsmA-related"/>
</dbReference>
<evidence type="ECO:0000259" key="3">
    <source>
        <dbReference type="Pfam" id="PF05170"/>
    </source>
</evidence>
<dbReference type="InterPro" id="IPR007844">
    <property type="entry name" value="AsmA"/>
</dbReference>
<gene>
    <name evidence="4" type="primary">asmA</name>
    <name evidence="4" type="ORF">GCM10007860_15290</name>
</gene>
<dbReference type="PANTHER" id="PTHR30441:SF4">
    <property type="entry name" value="PROTEIN ASMA"/>
    <property type="match status" value="1"/>
</dbReference>
<comment type="caution">
    <text evidence="4">The sequence shown here is derived from an EMBL/GenBank/DDBJ whole genome shotgun (WGS) entry which is preliminary data.</text>
</comment>
<protein>
    <submittedName>
        <fullName evidence="4">Cell envelope biogenesis protein AsmA</fullName>
    </submittedName>
</protein>
<evidence type="ECO:0000313" key="5">
    <source>
        <dbReference type="Proteomes" id="UP001156836"/>
    </source>
</evidence>
<organism evidence="4 5">
    <name type="scientific">Chitiniphilus shinanonensis</name>
    <dbReference type="NCBI Taxonomy" id="553088"/>
    <lineage>
        <taxon>Bacteria</taxon>
        <taxon>Pseudomonadati</taxon>
        <taxon>Pseudomonadota</taxon>
        <taxon>Betaproteobacteria</taxon>
        <taxon>Neisseriales</taxon>
        <taxon>Chitinibacteraceae</taxon>
        <taxon>Chitiniphilus</taxon>
    </lineage>
</organism>
<reference evidence="5" key="1">
    <citation type="journal article" date="2019" name="Int. J. Syst. Evol. Microbiol.">
        <title>The Global Catalogue of Microorganisms (GCM) 10K type strain sequencing project: providing services to taxonomists for standard genome sequencing and annotation.</title>
        <authorList>
            <consortium name="The Broad Institute Genomics Platform"/>
            <consortium name="The Broad Institute Genome Sequencing Center for Infectious Disease"/>
            <person name="Wu L."/>
            <person name="Ma J."/>
        </authorList>
    </citation>
    <scope>NUCLEOTIDE SEQUENCE [LARGE SCALE GENOMIC DNA]</scope>
    <source>
        <strain evidence="5">NBRC 104970</strain>
    </source>
</reference>
<name>A0ABQ6BSN3_9NEIS</name>
<keyword evidence="5" id="KW-1185">Reference proteome</keyword>
<dbReference type="RefSeq" id="WP_157236213.1">
    <property type="nucleotide sequence ID" value="NZ_BSOZ01000017.1"/>
</dbReference>
<dbReference type="EMBL" id="BSOZ01000017">
    <property type="protein sequence ID" value="GLS04382.1"/>
    <property type="molecule type" value="Genomic_DNA"/>
</dbReference>
<feature type="domain" description="AsmA" evidence="3">
    <location>
        <begin position="11"/>
        <end position="645"/>
    </location>
</feature>
<evidence type="ECO:0000256" key="2">
    <source>
        <dbReference type="SAM" id="Phobius"/>
    </source>
</evidence>
<keyword evidence="2" id="KW-1133">Transmembrane helix</keyword>
<evidence type="ECO:0000256" key="1">
    <source>
        <dbReference type="SAM" id="MobiDB-lite"/>
    </source>
</evidence>
<dbReference type="Pfam" id="PF05170">
    <property type="entry name" value="AsmA"/>
    <property type="match status" value="1"/>
</dbReference>
<feature type="compositionally biased region" description="Low complexity" evidence="1">
    <location>
        <begin position="719"/>
        <end position="732"/>
    </location>
</feature>
<feature type="region of interest" description="Disordered" evidence="1">
    <location>
        <begin position="718"/>
        <end position="747"/>
    </location>
</feature>
<proteinExistence type="predicted"/>
<dbReference type="PANTHER" id="PTHR30441">
    <property type="entry name" value="DUF748 DOMAIN-CONTAINING PROTEIN"/>
    <property type="match status" value="1"/>
</dbReference>
<keyword evidence="2" id="KW-0472">Membrane</keyword>
<dbReference type="Proteomes" id="UP001156836">
    <property type="component" value="Unassembled WGS sequence"/>
</dbReference>
<sequence>MDLRHSRPFRITLLLVFALTLLLGIGPYFFDAEYARNELRALIFRETGRMLTIQGDTHVVLLPSPALIAEGVTLSETDASTRFARADRVRIDLSPWALLRRHQVSITRLEAERPELSIRRIGNGRYNFDDLLSSRGAHAELRFDLQALSFREARFDYVDTTSGDSLTLNQLNVTVDRPTDPKEGALTLSGDLVLAQGGRPQWRTHTEAGAALRYVAAERRLYVAGLTLSMTQQGKSADSLAVTHAQLDATGELVYGWEPLRLNGGSLKVKAVGTRERQAWQWNLDAPRIDFRNGVARLNDLKFALDIRSPQSRIEAELDVPALAGTQRGSLRADAAKLDVKLSSPDQTFTLNFASPLELHQGTLARLPNYRLTGTYTNKGLPRGAIPFELSGEASLDLQQETIALDNRGTLDGAEFATRFGVRNFVRPSYRLDLDLARLDLTPYLPAVAEGAKAVDTETPFEFGWLQQMDAQGQLHIGEFVVNNLHLENIALDFQANDGKVRLDPLSAHIYGGELSGQMEIDASGDVPSFHVRQLLSDVNVNPLMNDLLATTRFEGRGQLDLDVSASGSRLSEIRASANGRARMSLARGLIRGMDLEALLRTANQQIRLMNGEQVSPADMKASTHFSELHASLAIKDGIASNRDLYVGTGLLRLDGGGQIDLGRGSIDYTMRASANPRVPELRDIVGLTVPIRLTGSLASPEYRVDYTALREQLEARQKAAAKPAAPARAKPVPTPPAARPAAKKQQ</sequence>
<keyword evidence="2" id="KW-0812">Transmembrane</keyword>
<feature type="transmembrane region" description="Helical" evidence="2">
    <location>
        <begin position="12"/>
        <end position="30"/>
    </location>
</feature>